<reference evidence="3 4" key="1">
    <citation type="submission" date="2016-10" db="EMBL/GenBank/DDBJ databases">
        <authorList>
            <person name="de Groot N.N."/>
        </authorList>
    </citation>
    <scope>NUCLEOTIDE SEQUENCE [LARGE SCALE GENOMIC DNA]</scope>
    <source>
        <strain evidence="3 4">DSM 28129</strain>
    </source>
</reference>
<dbReference type="GO" id="GO:0016757">
    <property type="term" value="F:glycosyltransferase activity"/>
    <property type="evidence" value="ECO:0007669"/>
    <property type="project" value="InterPro"/>
</dbReference>
<gene>
    <name evidence="3" type="ORF">SAMN04488542_108109</name>
</gene>
<evidence type="ECO:0000313" key="3">
    <source>
        <dbReference type="EMBL" id="SDF28487.1"/>
    </source>
</evidence>
<dbReference type="Proteomes" id="UP000198972">
    <property type="component" value="Unassembled WGS sequence"/>
</dbReference>
<feature type="domain" description="Glycosyltransferase subfamily 4-like N-terminal" evidence="2">
    <location>
        <begin position="17"/>
        <end position="116"/>
    </location>
</feature>
<proteinExistence type="predicted"/>
<dbReference type="SUPFAM" id="SSF53756">
    <property type="entry name" value="UDP-Glycosyltransferase/glycogen phosphorylase"/>
    <property type="match status" value="1"/>
</dbReference>
<organism evidence="3 4">
    <name type="scientific">Fontibacillus panacisegetis</name>
    <dbReference type="NCBI Taxonomy" id="670482"/>
    <lineage>
        <taxon>Bacteria</taxon>
        <taxon>Bacillati</taxon>
        <taxon>Bacillota</taxon>
        <taxon>Bacilli</taxon>
        <taxon>Bacillales</taxon>
        <taxon>Paenibacillaceae</taxon>
        <taxon>Fontibacillus</taxon>
    </lineage>
</organism>
<dbReference type="EMBL" id="FNBG01000008">
    <property type="protein sequence ID" value="SDF28487.1"/>
    <property type="molecule type" value="Genomic_DNA"/>
</dbReference>
<evidence type="ECO:0000313" key="4">
    <source>
        <dbReference type="Proteomes" id="UP000198972"/>
    </source>
</evidence>
<evidence type="ECO:0000259" key="2">
    <source>
        <dbReference type="Pfam" id="PF13439"/>
    </source>
</evidence>
<name>A0A1G7JU63_9BACL</name>
<keyword evidence="4" id="KW-1185">Reference proteome</keyword>
<feature type="domain" description="Glycosyl transferase family 1" evidence="1">
    <location>
        <begin position="145"/>
        <end position="261"/>
    </location>
</feature>
<dbReference type="Pfam" id="PF13439">
    <property type="entry name" value="Glyco_transf_4"/>
    <property type="match status" value="1"/>
</dbReference>
<dbReference type="AlphaFoldDB" id="A0A1G7JU63"/>
<dbReference type="STRING" id="670482.SAMN04488542_108109"/>
<sequence>MVIVQISPYIIPLPGSGGLERVVYNLSMGLQEMGHEVYVYAVAGSKAGGIVIPYGHRWDHWDIKEFVLQTMPDDTDIIHDHTHDLIFGEDELDIPVISTIHTDWSINQPARNPVYVSQTKLNQSIHRDHGYYVHNGIDIEQYEFTKNKRDYLLFLGRIDREKGVEDAIRVAELTGMRTIIAGPPWDGELFDELLPRIQNNPNIEYVGEVHGKTKQRLLKYARWLLFPTACEEQFGLVMVEAMACGTPVAAYPRGAVPEVLAGFPDFLCGDVHEMANKVMGETSYSLKELRKYVSERYTIQKMASSYASIYDDVLNRHRHQGG</sequence>
<dbReference type="RefSeq" id="WP_091228766.1">
    <property type="nucleotide sequence ID" value="NZ_FNBG01000008.1"/>
</dbReference>
<accession>A0A1G7JU63</accession>
<dbReference type="InterPro" id="IPR001296">
    <property type="entry name" value="Glyco_trans_1"/>
</dbReference>
<dbReference type="InterPro" id="IPR028098">
    <property type="entry name" value="Glyco_trans_4-like_N"/>
</dbReference>
<evidence type="ECO:0000259" key="1">
    <source>
        <dbReference type="Pfam" id="PF00534"/>
    </source>
</evidence>
<dbReference type="OrthoDB" id="9795068at2"/>
<dbReference type="Gene3D" id="3.40.50.2000">
    <property type="entry name" value="Glycogen Phosphorylase B"/>
    <property type="match status" value="2"/>
</dbReference>
<dbReference type="Pfam" id="PF00534">
    <property type="entry name" value="Glycos_transf_1"/>
    <property type="match status" value="1"/>
</dbReference>
<dbReference type="PANTHER" id="PTHR12526:SF595">
    <property type="entry name" value="BLL5217 PROTEIN"/>
    <property type="match status" value="1"/>
</dbReference>
<keyword evidence="3" id="KW-0808">Transferase</keyword>
<dbReference type="PANTHER" id="PTHR12526">
    <property type="entry name" value="GLYCOSYLTRANSFERASE"/>
    <property type="match status" value="1"/>
</dbReference>
<protein>
    <submittedName>
        <fullName evidence="3">Glycosyltransferase involved in cell wall bisynthesis</fullName>
    </submittedName>
</protein>